<dbReference type="OrthoDB" id="10367626at2759"/>
<feature type="non-terminal residue" evidence="1">
    <location>
        <position position="44"/>
    </location>
</feature>
<proteinExistence type="predicted"/>
<accession>A0A9W4T2E6</accession>
<reference evidence="1" key="1">
    <citation type="submission" date="2022-08" db="EMBL/GenBank/DDBJ databases">
        <authorList>
            <person name="Kallberg Y."/>
            <person name="Tangrot J."/>
            <person name="Rosling A."/>
        </authorList>
    </citation>
    <scope>NUCLEOTIDE SEQUENCE</scope>
    <source>
        <strain evidence="1">Wild A</strain>
    </source>
</reference>
<evidence type="ECO:0000313" key="1">
    <source>
        <dbReference type="EMBL" id="CAI2190446.1"/>
    </source>
</evidence>
<dbReference type="AlphaFoldDB" id="A0A9W4T2E6"/>
<organism evidence="1 2">
    <name type="scientific">Funneliformis geosporum</name>
    <dbReference type="NCBI Taxonomy" id="1117311"/>
    <lineage>
        <taxon>Eukaryota</taxon>
        <taxon>Fungi</taxon>
        <taxon>Fungi incertae sedis</taxon>
        <taxon>Mucoromycota</taxon>
        <taxon>Glomeromycotina</taxon>
        <taxon>Glomeromycetes</taxon>
        <taxon>Glomerales</taxon>
        <taxon>Glomeraceae</taxon>
        <taxon>Funneliformis</taxon>
    </lineage>
</organism>
<sequence length="44" mass="4998">MGGAAQKVPIPVDLSNARGPCYGYRLYFKKGHYNQIVIYRPIQN</sequence>
<evidence type="ECO:0000313" key="2">
    <source>
        <dbReference type="Proteomes" id="UP001153678"/>
    </source>
</evidence>
<dbReference type="EMBL" id="CAMKVN010006573">
    <property type="protein sequence ID" value="CAI2190446.1"/>
    <property type="molecule type" value="Genomic_DNA"/>
</dbReference>
<protein>
    <submittedName>
        <fullName evidence="1">4154_t:CDS:1</fullName>
    </submittedName>
</protein>
<gene>
    <name evidence="1" type="ORF">FWILDA_LOCUS14580</name>
</gene>
<comment type="caution">
    <text evidence="1">The sequence shown here is derived from an EMBL/GenBank/DDBJ whole genome shotgun (WGS) entry which is preliminary data.</text>
</comment>
<name>A0A9W4T2E6_9GLOM</name>
<keyword evidence="2" id="KW-1185">Reference proteome</keyword>
<dbReference type="Proteomes" id="UP001153678">
    <property type="component" value="Unassembled WGS sequence"/>
</dbReference>